<feature type="transmembrane region" description="Helical" evidence="6">
    <location>
        <begin position="58"/>
        <end position="80"/>
    </location>
</feature>
<keyword evidence="4 6" id="KW-1133">Transmembrane helix</keyword>
<comment type="subcellular location">
    <subcellularLocation>
        <location evidence="1">Cell membrane</location>
        <topology evidence="1">Multi-pass membrane protein</topology>
    </subcellularLocation>
</comment>
<evidence type="ECO:0000256" key="6">
    <source>
        <dbReference type="SAM" id="Phobius"/>
    </source>
</evidence>
<feature type="transmembrane region" description="Helical" evidence="6">
    <location>
        <begin position="305"/>
        <end position="323"/>
    </location>
</feature>
<dbReference type="GeneID" id="78453728"/>
<feature type="transmembrane region" description="Helical" evidence="6">
    <location>
        <begin position="18"/>
        <end position="38"/>
    </location>
</feature>
<dbReference type="PANTHER" id="PTHR33529">
    <property type="entry name" value="SLR0882 PROTEIN-RELATED"/>
    <property type="match status" value="1"/>
</dbReference>
<evidence type="ECO:0000256" key="2">
    <source>
        <dbReference type="ARBA" id="ARBA00022475"/>
    </source>
</evidence>
<accession>A0AAX1TSA9</accession>
<feature type="transmembrane region" description="Helical" evidence="6">
    <location>
        <begin position="101"/>
        <end position="119"/>
    </location>
</feature>
<sequence>MKIKIIDKYISKNFIKSFFLSLIAFVGIFLVSQLFKVIRYVSDGRFSANESITYILTMIPKILIDVAPLAVLLGSLMTVSSMASNLEIISLKTAGISFKRIVLFPICISAVIAVMVFYINDSLYPYSVRKNREIKDGERAKREMPVEKKNAFLRGENSNYVYLMGKINRETGFGENIEIVDLNEEFNKVERIITAKEGRYNFSKKVWVLKDANIYDGEKLEKPKEVKIFTENKYDDEPEKFITKSVEPKTLTIKELKKSVREIKSIGGDTRELLVEIGNRYSFPFSSFIISFLGLSLGSRYVRGASAISMALSVALGYGYYIVQASFEALSINGFLNPFISGWIPNIIFLGIGIYFMYRAEY</sequence>
<proteinExistence type="predicted"/>
<name>A0AAX1TSA9_9FUSO</name>
<dbReference type="RefSeq" id="WP_005981077.1">
    <property type="nucleotide sequence ID" value="NZ_CABKNW010000005.1"/>
</dbReference>
<dbReference type="KEGG" id="ful:C4N20_02825"/>
<feature type="transmembrane region" description="Helical" evidence="6">
    <location>
        <begin position="281"/>
        <end position="298"/>
    </location>
</feature>
<evidence type="ECO:0000256" key="3">
    <source>
        <dbReference type="ARBA" id="ARBA00022692"/>
    </source>
</evidence>
<dbReference type="GO" id="GO:0043190">
    <property type="term" value="C:ATP-binding cassette (ABC) transporter complex"/>
    <property type="evidence" value="ECO:0007669"/>
    <property type="project" value="TreeGrafter"/>
</dbReference>
<evidence type="ECO:0000313" key="7">
    <source>
        <dbReference type="EMBL" id="SQJ10193.1"/>
    </source>
</evidence>
<protein>
    <submittedName>
        <fullName evidence="7">Lipopolysaccharide export system permease protein lptG</fullName>
    </submittedName>
</protein>
<dbReference type="GO" id="GO:0015920">
    <property type="term" value="P:lipopolysaccharide transport"/>
    <property type="evidence" value="ECO:0007669"/>
    <property type="project" value="TreeGrafter"/>
</dbReference>
<evidence type="ECO:0000256" key="5">
    <source>
        <dbReference type="ARBA" id="ARBA00023136"/>
    </source>
</evidence>
<evidence type="ECO:0000256" key="1">
    <source>
        <dbReference type="ARBA" id="ARBA00004651"/>
    </source>
</evidence>
<reference evidence="7 8" key="1">
    <citation type="submission" date="2018-06" db="EMBL/GenBank/DDBJ databases">
        <authorList>
            <consortium name="Pathogen Informatics"/>
            <person name="Doyle S."/>
        </authorList>
    </citation>
    <scope>NUCLEOTIDE SEQUENCE [LARGE SCALE GENOMIC DNA]</scope>
    <source>
        <strain evidence="7 8">NCTC12112</strain>
    </source>
</reference>
<dbReference type="PANTHER" id="PTHR33529:SF8">
    <property type="entry name" value="PERMEASE, YJGP_YJGQ FAMILY"/>
    <property type="match status" value="1"/>
</dbReference>
<organism evidence="7 8">
    <name type="scientific">Fusobacterium ulcerans</name>
    <dbReference type="NCBI Taxonomy" id="861"/>
    <lineage>
        <taxon>Bacteria</taxon>
        <taxon>Fusobacteriati</taxon>
        <taxon>Fusobacteriota</taxon>
        <taxon>Fusobacteriia</taxon>
        <taxon>Fusobacteriales</taxon>
        <taxon>Fusobacteriaceae</taxon>
        <taxon>Fusobacterium</taxon>
    </lineage>
</organism>
<dbReference type="AlphaFoldDB" id="A0AAX1TSA9"/>
<dbReference type="InterPro" id="IPR005495">
    <property type="entry name" value="LptG/LptF_permease"/>
</dbReference>
<feature type="transmembrane region" description="Helical" evidence="6">
    <location>
        <begin position="335"/>
        <end position="358"/>
    </location>
</feature>
<dbReference type="Pfam" id="PF03739">
    <property type="entry name" value="LptF_LptG"/>
    <property type="match status" value="1"/>
</dbReference>
<gene>
    <name evidence="7" type="primary">lptG</name>
    <name evidence="7" type="ORF">NCTC12112_02447</name>
</gene>
<dbReference type="Proteomes" id="UP000249008">
    <property type="component" value="Chromosome 1"/>
</dbReference>
<dbReference type="EMBL" id="LS483487">
    <property type="protein sequence ID" value="SQJ10193.1"/>
    <property type="molecule type" value="Genomic_DNA"/>
</dbReference>
<evidence type="ECO:0000313" key="8">
    <source>
        <dbReference type="Proteomes" id="UP000249008"/>
    </source>
</evidence>
<keyword evidence="3 6" id="KW-0812">Transmembrane</keyword>
<keyword evidence="5 6" id="KW-0472">Membrane</keyword>
<evidence type="ECO:0000256" key="4">
    <source>
        <dbReference type="ARBA" id="ARBA00022989"/>
    </source>
</evidence>
<keyword evidence="2" id="KW-1003">Cell membrane</keyword>